<proteinExistence type="predicted"/>
<evidence type="ECO:0000313" key="1">
    <source>
        <dbReference type="EMBL" id="VFK66102.1"/>
    </source>
</evidence>
<reference evidence="1" key="1">
    <citation type="submission" date="2019-02" db="EMBL/GenBank/DDBJ databases">
        <authorList>
            <person name="Gruber-Vodicka R. H."/>
            <person name="Seah K. B. B."/>
        </authorList>
    </citation>
    <scope>NUCLEOTIDE SEQUENCE</scope>
    <source>
        <strain evidence="1">BECK_BY1</strain>
    </source>
</reference>
<sequence>MNPSTRLKALIDSQATRTLEPGTGIGYLWFIRLKRTWSDEEP</sequence>
<dbReference type="EMBL" id="CAADFX010000432">
    <property type="protein sequence ID" value="VFK66102.1"/>
    <property type="molecule type" value="Genomic_DNA"/>
</dbReference>
<protein>
    <submittedName>
        <fullName evidence="1">Uncharacterized protein</fullName>
    </submittedName>
</protein>
<dbReference type="AlphaFoldDB" id="A0A451AJB0"/>
<organism evidence="1">
    <name type="scientific">Candidatus Kentrum sp. TUN</name>
    <dbReference type="NCBI Taxonomy" id="2126343"/>
    <lineage>
        <taxon>Bacteria</taxon>
        <taxon>Pseudomonadati</taxon>
        <taxon>Pseudomonadota</taxon>
        <taxon>Gammaproteobacteria</taxon>
        <taxon>Candidatus Kentrum</taxon>
    </lineage>
</organism>
<name>A0A451AJB0_9GAMM</name>
<gene>
    <name evidence="1" type="ORF">BECKTUN1418D_GA0071000_14322</name>
</gene>
<accession>A0A451AJB0</accession>